<evidence type="ECO:0000313" key="10">
    <source>
        <dbReference type="Proteomes" id="UP000649829"/>
    </source>
</evidence>
<dbReference type="GO" id="GO:0022857">
    <property type="term" value="F:transmembrane transporter activity"/>
    <property type="evidence" value="ECO:0007669"/>
    <property type="project" value="InterPro"/>
</dbReference>
<dbReference type="RefSeq" id="WP_028285906.1">
    <property type="nucleotide sequence ID" value="NZ_BMLF01000001.1"/>
</dbReference>
<evidence type="ECO:0000256" key="1">
    <source>
        <dbReference type="ARBA" id="ARBA00004651"/>
    </source>
</evidence>
<dbReference type="AlphaFoldDB" id="A0A917SNX6"/>
<dbReference type="PANTHER" id="PTHR23513:SF11">
    <property type="entry name" value="STAPHYLOFERRIN A TRANSPORTER"/>
    <property type="match status" value="1"/>
</dbReference>
<reference evidence="9" key="2">
    <citation type="submission" date="2020-09" db="EMBL/GenBank/DDBJ databases">
        <authorList>
            <person name="Sun Q."/>
            <person name="Zhou Y."/>
        </authorList>
    </citation>
    <scope>NUCLEOTIDE SEQUENCE</scope>
    <source>
        <strain evidence="9">CGMCC 1.6293</strain>
    </source>
</reference>
<dbReference type="InterPro" id="IPR010290">
    <property type="entry name" value="TM_effector"/>
</dbReference>
<dbReference type="Pfam" id="PF05977">
    <property type="entry name" value="MFS_3"/>
    <property type="match status" value="1"/>
</dbReference>
<evidence type="ECO:0000256" key="4">
    <source>
        <dbReference type="ARBA" id="ARBA00022692"/>
    </source>
</evidence>
<keyword evidence="5 7" id="KW-1133">Transmembrane helix</keyword>
<evidence type="ECO:0000256" key="5">
    <source>
        <dbReference type="ARBA" id="ARBA00022989"/>
    </source>
</evidence>
<comment type="subcellular location">
    <subcellularLocation>
        <location evidence="1">Cell membrane</location>
        <topology evidence="1">Multi-pass membrane protein</topology>
    </subcellularLocation>
</comment>
<feature type="transmembrane region" description="Helical" evidence="7">
    <location>
        <begin position="183"/>
        <end position="204"/>
    </location>
</feature>
<dbReference type="Proteomes" id="UP000649829">
    <property type="component" value="Unassembled WGS sequence"/>
</dbReference>
<evidence type="ECO:0000256" key="6">
    <source>
        <dbReference type="ARBA" id="ARBA00023136"/>
    </source>
</evidence>
<organism evidence="9 10">
    <name type="scientific">Pseudooceanicola nanhaiensis</name>
    <dbReference type="NCBI Taxonomy" id="375761"/>
    <lineage>
        <taxon>Bacteria</taxon>
        <taxon>Pseudomonadati</taxon>
        <taxon>Pseudomonadota</taxon>
        <taxon>Alphaproteobacteria</taxon>
        <taxon>Rhodobacterales</taxon>
        <taxon>Paracoccaceae</taxon>
        <taxon>Pseudooceanicola</taxon>
    </lineage>
</organism>
<accession>A0A917SNX6</accession>
<sequence>MALIRTNPAFRLLISASAASNLADGIAALALPWLATLVTRDPALIALVAFATRLPWLLFSVPVGVLVDRRDRRRLMAQADAIRMLLSLGVVALIGAAPTLPLAEETPRYVLGLAALAFLLGAAEVVRDNAAQTLLPALVDRDGLETANGQLWSVEQVMGAFVGPPLAGLLIAVAVPAPFLLDAVAFGLAACLVWMIALPPRAAPARRSVLTEMAEGWRWMRGERMLFRVAVMLGLLNFLATAMLTVLVLYSQDILGLGAGGYGVLLTAGAAGAVVAGIWGPRLVARTGSRKAVVLALALMALPPLVIALTASPVLVALALFLETVAGMVWNIVTVSWRQRLIPDALLGRVNAIYRFFGWGMMPLGALFGGWVVALAEPGLGREMALRLPYLIACAGFAAMFLYGRRRLSF</sequence>
<proteinExistence type="predicted"/>
<feature type="transmembrane region" description="Helical" evidence="7">
    <location>
        <begin position="12"/>
        <end position="31"/>
    </location>
</feature>
<evidence type="ECO:0000313" key="9">
    <source>
        <dbReference type="EMBL" id="GGL89975.1"/>
    </source>
</evidence>
<dbReference type="GO" id="GO:0005886">
    <property type="term" value="C:plasma membrane"/>
    <property type="evidence" value="ECO:0007669"/>
    <property type="project" value="UniProtKB-SubCell"/>
</dbReference>
<feature type="transmembrane region" description="Helical" evidence="7">
    <location>
        <begin position="262"/>
        <end position="280"/>
    </location>
</feature>
<dbReference type="Gene3D" id="1.20.1250.20">
    <property type="entry name" value="MFS general substrate transporter like domains"/>
    <property type="match status" value="1"/>
</dbReference>
<evidence type="ECO:0000256" key="3">
    <source>
        <dbReference type="ARBA" id="ARBA00022475"/>
    </source>
</evidence>
<gene>
    <name evidence="9" type="ORF">GCM10011534_10150</name>
</gene>
<dbReference type="InterPro" id="IPR020846">
    <property type="entry name" value="MFS_dom"/>
</dbReference>
<keyword evidence="10" id="KW-1185">Reference proteome</keyword>
<dbReference type="PANTHER" id="PTHR23513">
    <property type="entry name" value="INTEGRAL MEMBRANE EFFLUX PROTEIN-RELATED"/>
    <property type="match status" value="1"/>
</dbReference>
<feature type="transmembrane region" description="Helical" evidence="7">
    <location>
        <begin position="109"/>
        <end position="126"/>
    </location>
</feature>
<feature type="transmembrane region" description="Helical" evidence="7">
    <location>
        <begin position="157"/>
        <end position="177"/>
    </location>
</feature>
<dbReference type="PROSITE" id="PS50850">
    <property type="entry name" value="MFS"/>
    <property type="match status" value="1"/>
</dbReference>
<keyword evidence="4 7" id="KW-0812">Transmembrane</keyword>
<feature type="transmembrane region" description="Helical" evidence="7">
    <location>
        <begin position="292"/>
        <end position="309"/>
    </location>
</feature>
<dbReference type="EMBL" id="BMLF01000001">
    <property type="protein sequence ID" value="GGL89975.1"/>
    <property type="molecule type" value="Genomic_DNA"/>
</dbReference>
<feature type="transmembrane region" description="Helical" evidence="7">
    <location>
        <begin position="225"/>
        <end position="250"/>
    </location>
</feature>
<feature type="transmembrane region" description="Helical" evidence="7">
    <location>
        <begin position="85"/>
        <end position="103"/>
    </location>
</feature>
<keyword evidence="2" id="KW-0813">Transport</keyword>
<protein>
    <submittedName>
        <fullName evidence="9">MFS transporter</fullName>
    </submittedName>
</protein>
<dbReference type="CDD" id="cd06173">
    <property type="entry name" value="MFS_MefA_like"/>
    <property type="match status" value="1"/>
</dbReference>
<keyword evidence="6 7" id="KW-0472">Membrane</keyword>
<dbReference type="SUPFAM" id="SSF103473">
    <property type="entry name" value="MFS general substrate transporter"/>
    <property type="match status" value="1"/>
</dbReference>
<reference evidence="9" key="1">
    <citation type="journal article" date="2014" name="Int. J. Syst. Evol. Microbiol.">
        <title>Complete genome sequence of Corynebacterium casei LMG S-19264T (=DSM 44701T), isolated from a smear-ripened cheese.</title>
        <authorList>
            <consortium name="US DOE Joint Genome Institute (JGI-PGF)"/>
            <person name="Walter F."/>
            <person name="Albersmeier A."/>
            <person name="Kalinowski J."/>
            <person name="Ruckert C."/>
        </authorList>
    </citation>
    <scope>NUCLEOTIDE SEQUENCE</scope>
    <source>
        <strain evidence="9">CGMCC 1.6293</strain>
    </source>
</reference>
<feature type="transmembrane region" description="Helical" evidence="7">
    <location>
        <begin position="356"/>
        <end position="376"/>
    </location>
</feature>
<feature type="transmembrane region" description="Helical" evidence="7">
    <location>
        <begin position="315"/>
        <end position="335"/>
    </location>
</feature>
<feature type="transmembrane region" description="Helical" evidence="7">
    <location>
        <begin position="43"/>
        <end position="65"/>
    </location>
</feature>
<evidence type="ECO:0000256" key="7">
    <source>
        <dbReference type="SAM" id="Phobius"/>
    </source>
</evidence>
<feature type="domain" description="Major facilitator superfamily (MFS) profile" evidence="8">
    <location>
        <begin position="1"/>
        <end position="410"/>
    </location>
</feature>
<keyword evidence="3" id="KW-1003">Cell membrane</keyword>
<evidence type="ECO:0000256" key="2">
    <source>
        <dbReference type="ARBA" id="ARBA00022448"/>
    </source>
</evidence>
<comment type="caution">
    <text evidence="9">The sequence shown here is derived from an EMBL/GenBank/DDBJ whole genome shotgun (WGS) entry which is preliminary data.</text>
</comment>
<dbReference type="InterPro" id="IPR036259">
    <property type="entry name" value="MFS_trans_sf"/>
</dbReference>
<evidence type="ECO:0000259" key="8">
    <source>
        <dbReference type="PROSITE" id="PS50850"/>
    </source>
</evidence>
<feature type="transmembrane region" description="Helical" evidence="7">
    <location>
        <begin position="388"/>
        <end position="404"/>
    </location>
</feature>
<name>A0A917SNX6_9RHOB</name>